<evidence type="ECO:0000313" key="5">
    <source>
        <dbReference type="Ensembl" id="ENSELUP00000093049.1"/>
    </source>
</evidence>
<keyword evidence="6" id="KW-1185">Reference proteome</keyword>
<feature type="compositionally biased region" description="Acidic residues" evidence="3">
    <location>
        <begin position="373"/>
        <end position="399"/>
    </location>
</feature>
<feature type="region of interest" description="Disordered" evidence="3">
    <location>
        <begin position="30"/>
        <end position="93"/>
    </location>
</feature>
<dbReference type="GO" id="GO:0032259">
    <property type="term" value="P:methylation"/>
    <property type="evidence" value="ECO:0007669"/>
    <property type="project" value="UniProtKB-KW"/>
</dbReference>
<evidence type="ECO:0000256" key="1">
    <source>
        <dbReference type="ARBA" id="ARBA00022603"/>
    </source>
</evidence>
<dbReference type="SUPFAM" id="SSF53335">
    <property type="entry name" value="S-adenosyl-L-methionine-dependent methyltransferases"/>
    <property type="match status" value="2"/>
</dbReference>
<feature type="region of interest" description="Disordered" evidence="3">
    <location>
        <begin position="340"/>
        <end position="409"/>
    </location>
</feature>
<feature type="compositionally biased region" description="Basic and acidic residues" evidence="3">
    <location>
        <begin position="84"/>
        <end position="93"/>
    </location>
</feature>
<dbReference type="AlphaFoldDB" id="A0AAY5KW52"/>
<evidence type="ECO:0000256" key="2">
    <source>
        <dbReference type="ARBA" id="ARBA00022691"/>
    </source>
</evidence>
<feature type="compositionally biased region" description="Acidic residues" evidence="3">
    <location>
        <begin position="39"/>
        <end position="49"/>
    </location>
</feature>
<accession>A0AAY5KW52</accession>
<dbReference type="Ensembl" id="ENSELUT00000112184.1">
    <property type="protein sequence ID" value="ENSELUP00000093049.1"/>
    <property type="gene ID" value="ENSELUG00000040218.1"/>
</dbReference>
<evidence type="ECO:0000256" key="4">
    <source>
        <dbReference type="SAM" id="SignalP"/>
    </source>
</evidence>
<organism evidence="5 6">
    <name type="scientific">Esox lucius</name>
    <name type="common">Northern pike</name>
    <dbReference type="NCBI Taxonomy" id="8010"/>
    <lineage>
        <taxon>Eukaryota</taxon>
        <taxon>Metazoa</taxon>
        <taxon>Chordata</taxon>
        <taxon>Craniata</taxon>
        <taxon>Vertebrata</taxon>
        <taxon>Euteleostomi</taxon>
        <taxon>Actinopterygii</taxon>
        <taxon>Neopterygii</taxon>
        <taxon>Teleostei</taxon>
        <taxon>Protacanthopterygii</taxon>
        <taxon>Esociformes</taxon>
        <taxon>Esocidae</taxon>
        <taxon>Esox</taxon>
    </lineage>
</organism>
<evidence type="ECO:0000313" key="6">
    <source>
        <dbReference type="Proteomes" id="UP000265140"/>
    </source>
</evidence>
<reference evidence="5" key="2">
    <citation type="submission" date="2025-08" db="UniProtKB">
        <authorList>
            <consortium name="Ensembl"/>
        </authorList>
    </citation>
    <scope>IDENTIFICATION</scope>
</reference>
<proteinExistence type="predicted"/>
<dbReference type="Gene3D" id="3.40.50.150">
    <property type="entry name" value="Vaccinia Virus protein VP39"/>
    <property type="match status" value="2"/>
</dbReference>
<gene>
    <name evidence="5" type="primary">FSD2</name>
</gene>
<dbReference type="PANTHER" id="PTHR14614">
    <property type="entry name" value="HEPATOCELLULAR CARCINOMA-ASSOCIATED ANTIGEN"/>
    <property type="match status" value="1"/>
</dbReference>
<keyword evidence="1" id="KW-0808">Transferase</keyword>
<feature type="compositionally biased region" description="Acidic residues" evidence="3">
    <location>
        <begin position="57"/>
        <end position="83"/>
    </location>
</feature>
<keyword evidence="1" id="KW-0489">Methyltransferase</keyword>
<dbReference type="Proteomes" id="UP000265140">
    <property type="component" value="Chromosome 22"/>
</dbReference>
<feature type="compositionally biased region" description="Acidic residues" evidence="3">
    <location>
        <begin position="354"/>
        <end position="366"/>
    </location>
</feature>
<feature type="chain" id="PRO_5044260606" evidence="4">
    <location>
        <begin position="24"/>
        <end position="629"/>
    </location>
</feature>
<reference evidence="5" key="3">
    <citation type="submission" date="2025-09" db="UniProtKB">
        <authorList>
            <consortium name="Ensembl"/>
        </authorList>
    </citation>
    <scope>IDENTIFICATION</scope>
</reference>
<name>A0AAY5KW52_ESOLU</name>
<keyword evidence="4" id="KW-0732">Signal</keyword>
<dbReference type="PANTHER" id="PTHR14614:SF13">
    <property type="entry name" value="PROTEIN-LYSINE METHYLTRANSFERASE METTL21C"/>
    <property type="match status" value="1"/>
</dbReference>
<feature type="compositionally biased region" description="Basic and acidic residues" evidence="3">
    <location>
        <begin position="400"/>
        <end position="409"/>
    </location>
</feature>
<feature type="signal peptide" evidence="4">
    <location>
        <begin position="1"/>
        <end position="23"/>
    </location>
</feature>
<dbReference type="GO" id="GO:0008168">
    <property type="term" value="F:methyltransferase activity"/>
    <property type="evidence" value="ECO:0007669"/>
    <property type="project" value="UniProtKB-KW"/>
</dbReference>
<protein>
    <submittedName>
        <fullName evidence="5">Uncharacterized protein</fullName>
    </submittedName>
</protein>
<sequence length="629" mass="71903">MLLFFSEMGICFISFIRFLEVSTDTLYTSDQEMDTPVLTEEENDEEEDEERKITLEDREEELEEDSEEDSGEQSVEESEDESEEKAQESEPQNKKVEVWVPTCYSKCGKEVFHYVGEDISIFEGYEAHGAVTWPGALALCRYLETNVEQFNLVDKSVLELGAGPGLVSIVATLLGAWVTATDLPEIVGNLRANLLRNTRGRCRHIPQAAVLSWGPDVEHTYPKSIYRYNYVLAADVVFQKYYLDELLFTMTYFCRPGTTLIWANKIRSTSDLEFTEDFKNTFNTTQLAEIDGVKIHMATCRQTEENTYFLTEEENIEENDEECNEENSKTKLFLEVSTDTLNTSDQEMDTPVLTEEENNDEEEDEECKITLEDREEELEENSEEDSGEQSMEESEDESEEKAQESEPQNKKVEVWVPTCYSKCGKEVFHYVGEDISIFEGYEAHGAVTWPGALALCRYLETNVEQFNLVDKSVLELGAGPGLVSIVATLLGAWVTATDLPEIVGNLRANLLRNTRGRCRHIPQAAVLSWGPDVEHTYPKSIYRYNYVLAADVVFQKYYLDKLLFTMTYFCHPGTTLIWANKIRSTSDLEFTEDFKNTFNTTQLAEIDGVKIHMATCRQTEERLQYHPAG</sequence>
<keyword evidence="2" id="KW-0949">S-adenosyl-L-methionine</keyword>
<dbReference type="InterPro" id="IPR019410">
    <property type="entry name" value="Methyltransf_16"/>
</dbReference>
<dbReference type="Pfam" id="PF10294">
    <property type="entry name" value="Methyltransf_16"/>
    <property type="match status" value="2"/>
</dbReference>
<dbReference type="InterPro" id="IPR029063">
    <property type="entry name" value="SAM-dependent_MTases_sf"/>
</dbReference>
<evidence type="ECO:0000256" key="3">
    <source>
        <dbReference type="SAM" id="MobiDB-lite"/>
    </source>
</evidence>
<dbReference type="GeneTree" id="ENSGT00940000156596"/>
<reference evidence="5 6" key="1">
    <citation type="submission" date="2020-02" db="EMBL/GenBank/DDBJ databases">
        <title>Esox lucius (northern pike) genome, fEsoLuc1, primary haplotype.</title>
        <authorList>
            <person name="Myers G."/>
            <person name="Karagic N."/>
            <person name="Meyer A."/>
            <person name="Pippel M."/>
            <person name="Reichard M."/>
            <person name="Winkler S."/>
            <person name="Tracey A."/>
            <person name="Sims Y."/>
            <person name="Howe K."/>
            <person name="Rhie A."/>
            <person name="Formenti G."/>
            <person name="Durbin R."/>
            <person name="Fedrigo O."/>
            <person name="Jarvis E.D."/>
        </authorList>
    </citation>
    <scope>NUCLEOTIDE SEQUENCE [LARGE SCALE GENOMIC DNA]</scope>
</reference>